<keyword evidence="1" id="KW-0645">Protease</keyword>
<evidence type="ECO:0000256" key="5">
    <source>
        <dbReference type="ARBA" id="ARBA00023163"/>
    </source>
</evidence>
<evidence type="ECO:0000313" key="8">
    <source>
        <dbReference type="Proteomes" id="UP001312908"/>
    </source>
</evidence>
<dbReference type="Gene3D" id="2.10.109.10">
    <property type="entry name" value="Umud Fragment, subunit A"/>
    <property type="match status" value="1"/>
</dbReference>
<keyword evidence="4" id="KW-0238">DNA-binding</keyword>
<dbReference type="CDD" id="cd06529">
    <property type="entry name" value="S24_LexA-like"/>
    <property type="match status" value="1"/>
</dbReference>
<dbReference type="EMBL" id="JAWJZY010000002">
    <property type="protein sequence ID" value="MEE8658805.1"/>
    <property type="molecule type" value="Genomic_DNA"/>
</dbReference>
<protein>
    <recommendedName>
        <fullName evidence="6">Peptidase S24/S26A/S26B/S26C domain-containing protein</fullName>
    </recommendedName>
</protein>
<evidence type="ECO:0000256" key="1">
    <source>
        <dbReference type="ARBA" id="ARBA00022670"/>
    </source>
</evidence>
<gene>
    <name evidence="7" type="ORF">DOFOFD_07255</name>
</gene>
<dbReference type="PANTHER" id="PTHR40661">
    <property type="match status" value="1"/>
</dbReference>
<dbReference type="InterPro" id="IPR019756">
    <property type="entry name" value="Pept_S26A_signal_pept_1_Ser-AS"/>
</dbReference>
<dbReference type="PANTHER" id="PTHR40661:SF3">
    <property type="entry name" value="FELS-1 PROPHAGE TRANSCRIPTIONAL REGULATOR"/>
    <property type="match status" value="1"/>
</dbReference>
<feature type="domain" description="Peptidase S24/S26A/S26B/S26C" evidence="6">
    <location>
        <begin position="93"/>
        <end position="190"/>
    </location>
</feature>
<dbReference type="Proteomes" id="UP001312908">
    <property type="component" value="Unassembled WGS sequence"/>
</dbReference>
<dbReference type="Pfam" id="PF00717">
    <property type="entry name" value="Peptidase_S24"/>
    <property type="match status" value="1"/>
</dbReference>
<dbReference type="SUPFAM" id="SSF51306">
    <property type="entry name" value="LexA/Signal peptidase"/>
    <property type="match status" value="1"/>
</dbReference>
<name>A0ABU7U1Q7_9PROT</name>
<dbReference type="PROSITE" id="PS00501">
    <property type="entry name" value="SPASE_I_1"/>
    <property type="match status" value="1"/>
</dbReference>
<proteinExistence type="predicted"/>
<evidence type="ECO:0000256" key="3">
    <source>
        <dbReference type="ARBA" id="ARBA00023015"/>
    </source>
</evidence>
<evidence type="ECO:0000256" key="4">
    <source>
        <dbReference type="ARBA" id="ARBA00023125"/>
    </source>
</evidence>
<evidence type="ECO:0000256" key="2">
    <source>
        <dbReference type="ARBA" id="ARBA00022801"/>
    </source>
</evidence>
<dbReference type="InterPro" id="IPR036286">
    <property type="entry name" value="LexA/Signal_pep-like_sf"/>
</dbReference>
<dbReference type="InterPro" id="IPR015927">
    <property type="entry name" value="Peptidase_S24_S26A/B/C"/>
</dbReference>
<keyword evidence="8" id="KW-1185">Reference proteome</keyword>
<keyword evidence="5" id="KW-0804">Transcription</keyword>
<evidence type="ECO:0000259" key="6">
    <source>
        <dbReference type="Pfam" id="PF00717"/>
    </source>
</evidence>
<reference evidence="7 8" key="1">
    <citation type="submission" date="2023-10" db="EMBL/GenBank/DDBJ databases">
        <title>Sorlinia euscelidii gen. nov., sp. nov., an acetic acid bacteria isolated from the gut of Euscelidius variegatus emitter.</title>
        <authorList>
            <person name="Michoud G."/>
            <person name="Marasco R."/>
            <person name="Seferji K."/>
            <person name="Gonella E."/>
            <person name="Garuglieri E."/>
            <person name="Alma A."/>
            <person name="Mapelli F."/>
            <person name="Borin S."/>
            <person name="Daffonchio D."/>
            <person name="Crotti E."/>
        </authorList>
    </citation>
    <scope>NUCLEOTIDE SEQUENCE [LARGE SCALE GENOMIC DNA]</scope>
    <source>
        <strain evidence="7 8">EV16P</strain>
    </source>
</reference>
<evidence type="ECO:0000313" key="7">
    <source>
        <dbReference type="EMBL" id="MEE8658805.1"/>
    </source>
</evidence>
<sequence length="214" mass="23417">MATMADIPVSTMSGYIYGREMKLSAAVKIARVCSVSLEWLAGITDHPPSITSNSQSREHLSNEGRSAEDKVIKLLPFFDAASFLNSGDLETGNTETEQVPITEGFLVRLNAKAETSFFLKISGDSMEPTLRDGDLILVETKPIEAVSGLTVLMIDGRMIVRRIALALGGQVTLIADNKFYPSQDINRDQLIWGSISSKHPAVLIGRVIYRFQAI</sequence>
<keyword evidence="2" id="KW-0378">Hydrolase</keyword>
<accession>A0ABU7U1Q7</accession>
<comment type="caution">
    <text evidence="7">The sequence shown here is derived from an EMBL/GenBank/DDBJ whole genome shotgun (WGS) entry which is preliminary data.</text>
</comment>
<organism evidence="7 8">
    <name type="scientific">Sorlinia euscelidii</name>
    <dbReference type="NCBI Taxonomy" id="3081148"/>
    <lineage>
        <taxon>Bacteria</taxon>
        <taxon>Pseudomonadati</taxon>
        <taxon>Pseudomonadota</taxon>
        <taxon>Alphaproteobacteria</taxon>
        <taxon>Acetobacterales</taxon>
        <taxon>Acetobacteraceae</taxon>
        <taxon>Sorlinia</taxon>
    </lineage>
</organism>
<dbReference type="InterPro" id="IPR039418">
    <property type="entry name" value="LexA-like"/>
</dbReference>
<keyword evidence="3" id="KW-0805">Transcription regulation</keyword>